<evidence type="ECO:0000313" key="4">
    <source>
        <dbReference type="EMBL" id="QOT76599.1"/>
    </source>
</evidence>
<dbReference type="Gene3D" id="2.160.20.10">
    <property type="entry name" value="Single-stranded right-handed beta-helix, Pectin lyase-like"/>
    <property type="match status" value="1"/>
</dbReference>
<sequence length="2515" mass="246352">MYRVKQAALPQDNAQPDPSPGLSMAERGRRRWWVRALAGVVAFTTWIAPLQVSLQQARQAAGVLAAGASDPASVAIQSGAARQSLMRWAVAHLPVTASFGPAAAHAAPVTDPNAPVRFSPSIGTTGGPGAPAGGVPVVGITTPNAAGISLNQYRAFVVDPIGLILNNSTTGGGTFLGGQVGANTNLATSGPAGLIINQVTSQTPAQVNGTIEVFGAPAGVVIAAPGGVYTRGASFTNTTQVTLTTGVPQFLSGTGTATSFDAATAAGFLVQGGRVQIANPSPGNPNGVGIEGTVGNINLIAESIGVDAALYAGNQINLVAGRQLVTPAAVSPATPSGGAFATTATGANNAASNTSAAGGLAIDATAFGAMTAGQIQIVSTAAGLGVRADGNLAASASNLTLDSAGNLKVGSTYAKQAVALNAAGAVVASGDGHSEAGYTLNAGQDATLGGTLNAGKAVAVSAGGSIHGAGGIQAQNAVTLAAGGSVDVGGAVRGSQIAISAAGNDGRGDIHLRGDVSAPGTIQLNAARDTTIDGSAVSAADLDLSTQRHLTIHGMAGSTGGNVSLTGVTGNVTTTGNVVSPGTLAVTAGTDANLGGQVLATGRVGVTARSGSITTSGQIGSNASLSLTAAQNVTVGGQAQSAGKATITATAGSAAINGALTSDGDAAIAAGQNANVAGSVASGGNATIQAAAGSATVSGTLSSVGSATVNAGQNLTLGGSVLTGGDLAATAGQTLKAGQLTWVGGNATLRGTDIQVGSAAGSGTTGGNAVTGTLDASATRSLALTGDTTAANMTLGGQSIANSGAAIATQQLTVSGGAVSNAGTLAGNQVSLIASSLTNRGTVGGQTVNVTAANALDNAQGLITGAKHLTVTSGALASNQGGTLFAGDLTGQAATTGDLTLSITGGNGSFNNAAGQILAGNNLSVNTPNQVFDPSAATAGTLNANATLTLAALAINNTGTWNVPGGNVVLNASQGITNTGTIQKSGDLTLATGGTLTNAGQIVSGSHLSLSAGALTNTGTLHANGNLALGGNVANRGTAEALGNLTVTGGDYDNRGGTTQAGGDIKVDISGTLNNIGSVIGANGNLHIAAGAVINDRTAPVDAGSSITKVSNSALLNATQIGKYATWELIADCADGCQSWVPGKPLPVTFGNVQRTADGGVLVVNSPETVYDPVYQVTNPVYLWHLVPASGNPISPGGNATSVGGVPTVDRVEVKQADGTAGQIIARGNLDITAAALSNKGGTISAGKDVTLNVGSLDNGRSASIVNSVTDTVNQGELSAFLAGMKALLKPQGGVSELAPLVYGFGATPCNSDNCSGNNRPWSEVALQTDGRPAVPSQSTISTQLGKAGQITAGGNLTLTGTGDLTNAGDLAAAGKVAIKTPGTFTNKGVYDSKITTTPGCVAGAPDCPDDSNPRVDSLAWQQTPSTVAAGQTLTISAANIQNLSATLAAQGDITLNATSSVTNRSGAIQSLTGDVSITAPTLVNTTMDTARLYKSYGGQNPPYAGGCNPGGTYGNSQCAANEDAAAGPAGVISAARDVQLSGTNLTNKGALITSGRNVTVGMAGSIDNNSIPLNADWVGRWQEDRSGGDRWHDTGGRATLGSLESGIQASNALSVKAGGQVLNTGNLMGSQVDVTSAALVNGYTSPTQPTPPATGAQQVIPLGPVAAPAGAVPAATPVNNPTTPWQFNPVTAPNGPTDRAQYLNNSPATAVLAGVTPDSLLAQLPADLRPGKVSFYYDPYTEGQRLQQAALQQTGQASFVSGLAWDSQNQLSVTDQEKLSLYKNAADYAKAHNIALGTALTQTQVNELDKPLLWYVQQAVPDPNCNTVASTACPTVNALVPQVYLPEGYAQALTKPTGGTIAGDKVSLDIAGQLRNSGAITAADTLNVKAGSIDAGPNVVDIGTSAYKAQGGWNVITGTVVQPGGFMSAMRMNIEADSIHAVNNAFLIRNADGTVDEAATVALVNQLKANLGLNYTEGTVADDIHTRFIQEKKGFGPLGQIVMMVAAVAISIVTAGAAAAVMGVALAQMTLAQAMIVAALSSMASSAFTQLASGQGLNFGKLATAGAIGAITAGLTKGITFDGSSFGVSEWGKSLEGTNTLANLAGTNSVGGVMQAAQNGATGTLAQQAVGFVGTGLINAGVSTVLNGGSFGSALKGSLVAQAGALGANSIGTELPGIGSTGATPGSEVANVLAHSALGCAAAAATGGDCAGGAVGAAASALIAPLVRDGLYGSDGATTRVQYNADGTQTTVTSYTNPNYNAVVAALSMLGGAGAAGLVGANPFDAARAAQNEAVNNAVGVHMVTTPIPTPFGVVMVAIPVVTNDPIGTPNNGPQKTDPLTNPLEAANDGKVITTPNNGPQGATLTGTPAGSPQGPTILGNPGCGAAVVPCLGLTVMAAVQDGVSKASELLGGSSNAPNSATSGATSAFDTSVTSQGSKFLNVQTDVTAAQFQSTLISNGYSITSQGTGKNGAFTVLSNGSSTYTIYTRSSTGTAGAQYFGPGGASSKFTLKGQ</sequence>
<keyword evidence="2" id="KW-0472">Membrane</keyword>
<gene>
    <name evidence="4" type="ORF">F7R26_000335</name>
</gene>
<keyword evidence="2" id="KW-1133">Transmembrane helix</keyword>
<dbReference type="Pfam" id="PF05594">
    <property type="entry name" value="Fil_haemagg"/>
    <property type="match status" value="10"/>
</dbReference>
<evidence type="ECO:0000256" key="2">
    <source>
        <dbReference type="SAM" id="Phobius"/>
    </source>
</evidence>
<dbReference type="RefSeq" id="WP_150985389.1">
    <property type="nucleotide sequence ID" value="NZ_CP062803.1"/>
</dbReference>
<feature type="transmembrane region" description="Helical" evidence="2">
    <location>
        <begin position="32"/>
        <end position="50"/>
    </location>
</feature>
<dbReference type="EMBL" id="CP062803">
    <property type="protein sequence ID" value="QOT76599.1"/>
    <property type="molecule type" value="Genomic_DNA"/>
</dbReference>
<reference evidence="4 5" key="1">
    <citation type="submission" date="2020-10" db="EMBL/GenBank/DDBJ databases">
        <title>Complete genome sequence of Cupriavidus basilensis CCUG 49340T.</title>
        <authorList>
            <person name="Salva-Serra F."/>
            <person name="Donoso R.A."/>
            <person name="Cho K.H."/>
            <person name="Yoo J.A."/>
            <person name="Lee K."/>
            <person name="Yoon S.-H."/>
            <person name="Perez-Pantoja D."/>
            <person name="Moore E.R.B."/>
        </authorList>
    </citation>
    <scope>NUCLEOTIDE SEQUENCE [LARGE SCALE GENOMIC DNA]</scope>
    <source>
        <strain evidence="5">CCUG 49340</strain>
    </source>
</reference>
<evidence type="ECO:0000259" key="3">
    <source>
        <dbReference type="SMART" id="SM00912"/>
    </source>
</evidence>
<proteinExistence type="predicted"/>
<dbReference type="InterPro" id="IPR011050">
    <property type="entry name" value="Pectin_lyase_fold/virulence"/>
</dbReference>
<dbReference type="SMART" id="SM00912">
    <property type="entry name" value="Haemagg_act"/>
    <property type="match status" value="1"/>
</dbReference>
<name>A0A643FXD0_9BURK</name>
<evidence type="ECO:0000313" key="5">
    <source>
        <dbReference type="Proteomes" id="UP000397656"/>
    </source>
</evidence>
<keyword evidence="2" id="KW-0812">Transmembrane</keyword>
<dbReference type="GeneID" id="98399323"/>
<dbReference type="InterPro" id="IPR008619">
    <property type="entry name" value="Filamentous_hemagglutn_rpt"/>
</dbReference>
<dbReference type="NCBIfam" id="TIGR01901">
    <property type="entry name" value="adhes_NPXG"/>
    <property type="match status" value="1"/>
</dbReference>
<organism evidence="4 5">
    <name type="scientific">Cupriavidus basilensis</name>
    <dbReference type="NCBI Taxonomy" id="68895"/>
    <lineage>
        <taxon>Bacteria</taxon>
        <taxon>Pseudomonadati</taxon>
        <taxon>Pseudomonadota</taxon>
        <taxon>Betaproteobacteria</taxon>
        <taxon>Burkholderiales</taxon>
        <taxon>Burkholderiaceae</taxon>
        <taxon>Cupriavidus</taxon>
    </lineage>
</organism>
<dbReference type="Proteomes" id="UP000397656">
    <property type="component" value="Chromosome 1"/>
</dbReference>
<accession>A0A643FXD0</accession>
<dbReference type="SUPFAM" id="SSF51126">
    <property type="entry name" value="Pectin lyase-like"/>
    <property type="match status" value="1"/>
</dbReference>
<feature type="transmembrane region" description="Helical" evidence="2">
    <location>
        <begin position="2035"/>
        <end position="2053"/>
    </location>
</feature>
<feature type="region of interest" description="Disordered" evidence="1">
    <location>
        <begin position="2328"/>
        <end position="2348"/>
    </location>
</feature>
<evidence type="ECO:0000256" key="1">
    <source>
        <dbReference type="SAM" id="MobiDB-lite"/>
    </source>
</evidence>
<feature type="compositionally biased region" description="Polar residues" evidence="1">
    <location>
        <begin position="2330"/>
        <end position="2341"/>
    </location>
</feature>
<dbReference type="Pfam" id="PF05860">
    <property type="entry name" value="TPS"/>
    <property type="match status" value="1"/>
</dbReference>
<dbReference type="InterPro" id="IPR008638">
    <property type="entry name" value="FhaB/CdiA-like_TPS"/>
</dbReference>
<dbReference type="InterPro" id="IPR010069">
    <property type="entry name" value="CdiA_FHA1_rpt"/>
</dbReference>
<dbReference type="InterPro" id="IPR012334">
    <property type="entry name" value="Pectin_lyas_fold"/>
</dbReference>
<feature type="transmembrane region" description="Helical" evidence="2">
    <location>
        <begin position="2002"/>
        <end position="2028"/>
    </location>
</feature>
<feature type="region of interest" description="Disordered" evidence="1">
    <location>
        <begin position="1"/>
        <end position="24"/>
    </location>
</feature>
<dbReference type="NCBIfam" id="TIGR01731">
    <property type="entry name" value="fil_hemag_20aa"/>
    <property type="match status" value="13"/>
</dbReference>
<protein>
    <submittedName>
        <fullName evidence="4">Filamentous hemagglutinin N-terminal domain-containing protein</fullName>
    </submittedName>
</protein>
<feature type="domain" description="Filamentous haemagglutinin FhaB/tRNA nuclease CdiA-like TPS" evidence="3">
    <location>
        <begin position="132"/>
        <end position="253"/>
    </location>
</feature>